<protein>
    <submittedName>
        <fullName evidence="2">ROK family protein</fullName>
    </submittedName>
</protein>
<sequence>MIEKVIGIDIGGTTIKMALFDLTGLMLDQWHIATNLVNDGEEIPDEIIVSIKKRMAENNQSLDEVLGIGIGVPGPVTEEVVKRAVNLGWTDFPLKQLIENSLDIPVALVNDANAAALGELWKGSSKQIRNIVFVTIGTGVGGGIIVDGKIINGTHASGGEIGHIPVQAEEERICGCGNTNCLECYGSANGMVKTMNQLSNKTVVTNTKEIFDLLQAENPQAQKTLKITIDYLARAIAGIVNTLDPEEIVIGGGVSEAGSVFLEPLKESINDYAFPQIAGNFNLRKAVLGNQAGMYGAAYQVVNTLTKKGRE</sequence>
<comment type="similarity">
    <text evidence="1">Belongs to the ROK (NagC/XylR) family.</text>
</comment>
<dbReference type="InterPro" id="IPR000600">
    <property type="entry name" value="ROK"/>
</dbReference>
<evidence type="ECO:0000256" key="1">
    <source>
        <dbReference type="ARBA" id="ARBA00006479"/>
    </source>
</evidence>
<dbReference type="PROSITE" id="PS01125">
    <property type="entry name" value="ROK"/>
    <property type="match status" value="1"/>
</dbReference>
<dbReference type="EMBL" id="JARPYI010000001">
    <property type="protein sequence ID" value="MDT2598471.1"/>
    <property type="molecule type" value="Genomic_DNA"/>
</dbReference>
<dbReference type="PANTHER" id="PTHR18964">
    <property type="entry name" value="ROK (REPRESSOR, ORF, KINASE) FAMILY"/>
    <property type="match status" value="1"/>
</dbReference>
<dbReference type="PANTHER" id="PTHR18964:SF149">
    <property type="entry name" value="BIFUNCTIONAL UDP-N-ACETYLGLUCOSAMINE 2-EPIMERASE_N-ACETYLMANNOSAMINE KINASE"/>
    <property type="match status" value="1"/>
</dbReference>
<dbReference type="InterPro" id="IPR043129">
    <property type="entry name" value="ATPase_NBD"/>
</dbReference>
<dbReference type="Proteomes" id="UP001252875">
    <property type="component" value="Unassembled WGS sequence"/>
</dbReference>
<gene>
    <name evidence="2" type="ORF">P7D85_01720</name>
</gene>
<evidence type="ECO:0000313" key="2">
    <source>
        <dbReference type="EMBL" id="MDT2598471.1"/>
    </source>
</evidence>
<dbReference type="SUPFAM" id="SSF53067">
    <property type="entry name" value="Actin-like ATPase domain"/>
    <property type="match status" value="1"/>
</dbReference>
<dbReference type="InterPro" id="IPR049874">
    <property type="entry name" value="ROK_cs"/>
</dbReference>
<dbReference type="Gene3D" id="3.30.420.40">
    <property type="match status" value="2"/>
</dbReference>
<reference evidence="2 3" key="1">
    <citation type="submission" date="2023-03" db="EMBL/GenBank/DDBJ databases">
        <authorList>
            <person name="Shen W."/>
            <person name="Cai J."/>
        </authorList>
    </citation>
    <scope>NUCLEOTIDE SEQUENCE [LARGE SCALE GENOMIC DNA]</scope>
    <source>
        <strain evidence="2 3">D6-4</strain>
    </source>
</reference>
<accession>A0ABU3EX00</accession>
<proteinExistence type="inferred from homology"/>
<dbReference type="RefSeq" id="WP_311821233.1">
    <property type="nucleotide sequence ID" value="NZ_JARPYF010000001.1"/>
</dbReference>
<evidence type="ECO:0000313" key="3">
    <source>
        <dbReference type="Proteomes" id="UP001252875"/>
    </source>
</evidence>
<dbReference type="Pfam" id="PF00480">
    <property type="entry name" value="ROK"/>
    <property type="match status" value="1"/>
</dbReference>
<comment type="caution">
    <text evidence="2">The sequence shown here is derived from an EMBL/GenBank/DDBJ whole genome shotgun (WGS) entry which is preliminary data.</text>
</comment>
<name>A0ABU3EX00_9ENTE</name>
<keyword evidence="3" id="KW-1185">Reference proteome</keyword>
<organism evidence="2 3">
    <name type="scientific">Enterococcus hulanensis</name>
    <dbReference type="NCBI Taxonomy" id="2559929"/>
    <lineage>
        <taxon>Bacteria</taxon>
        <taxon>Bacillati</taxon>
        <taxon>Bacillota</taxon>
        <taxon>Bacilli</taxon>
        <taxon>Lactobacillales</taxon>
        <taxon>Enterococcaceae</taxon>
        <taxon>Enterococcus</taxon>
    </lineage>
</organism>